<evidence type="ECO:0000313" key="8">
    <source>
        <dbReference type="Proteomes" id="UP001286313"/>
    </source>
</evidence>
<keyword evidence="3" id="KW-0804">Transcription</keyword>
<dbReference type="InterPro" id="IPR004827">
    <property type="entry name" value="bZIP"/>
</dbReference>
<dbReference type="PANTHER" id="PTHR23351">
    <property type="entry name" value="FOS TRANSCRIPTION FACTOR-RELATED"/>
    <property type="match status" value="1"/>
</dbReference>
<dbReference type="GO" id="GO:0003700">
    <property type="term" value="F:DNA-binding transcription factor activity"/>
    <property type="evidence" value="ECO:0007669"/>
    <property type="project" value="InterPro"/>
</dbReference>
<evidence type="ECO:0000256" key="5">
    <source>
        <dbReference type="SAM" id="MobiDB-lite"/>
    </source>
</evidence>
<evidence type="ECO:0000256" key="3">
    <source>
        <dbReference type="ARBA" id="ARBA00023163"/>
    </source>
</evidence>
<keyword evidence="8" id="KW-1185">Reference proteome</keyword>
<dbReference type="GO" id="GO:0006357">
    <property type="term" value="P:regulation of transcription by RNA polymerase II"/>
    <property type="evidence" value="ECO:0007669"/>
    <property type="project" value="InterPro"/>
</dbReference>
<dbReference type="PANTHER" id="PTHR23351:SF24">
    <property type="entry name" value="ACTIVATING TRANSCRIPTION FACTOR 3-RELATED"/>
    <property type="match status" value="1"/>
</dbReference>
<dbReference type="EMBL" id="JAWQEG010001253">
    <property type="protein sequence ID" value="KAK3881113.1"/>
    <property type="molecule type" value="Genomic_DNA"/>
</dbReference>
<feature type="region of interest" description="Disordered" evidence="5">
    <location>
        <begin position="573"/>
        <end position="595"/>
    </location>
</feature>
<dbReference type="Proteomes" id="UP001286313">
    <property type="component" value="Unassembled WGS sequence"/>
</dbReference>
<dbReference type="InterPro" id="IPR046347">
    <property type="entry name" value="bZIP_sf"/>
</dbReference>
<feature type="region of interest" description="Disordered" evidence="5">
    <location>
        <begin position="632"/>
        <end position="675"/>
    </location>
</feature>
<evidence type="ECO:0000256" key="1">
    <source>
        <dbReference type="ARBA" id="ARBA00023015"/>
    </source>
</evidence>
<name>A0AAE1FUX5_PETCI</name>
<organism evidence="7 8">
    <name type="scientific">Petrolisthes cinctipes</name>
    <name type="common">Flat porcelain crab</name>
    <dbReference type="NCBI Taxonomy" id="88211"/>
    <lineage>
        <taxon>Eukaryota</taxon>
        <taxon>Metazoa</taxon>
        <taxon>Ecdysozoa</taxon>
        <taxon>Arthropoda</taxon>
        <taxon>Crustacea</taxon>
        <taxon>Multicrustacea</taxon>
        <taxon>Malacostraca</taxon>
        <taxon>Eumalacostraca</taxon>
        <taxon>Eucarida</taxon>
        <taxon>Decapoda</taxon>
        <taxon>Pleocyemata</taxon>
        <taxon>Anomura</taxon>
        <taxon>Galatheoidea</taxon>
        <taxon>Porcellanidae</taxon>
        <taxon>Petrolisthes</taxon>
    </lineage>
</organism>
<feature type="region of interest" description="Disordered" evidence="5">
    <location>
        <begin position="249"/>
        <end position="268"/>
    </location>
</feature>
<dbReference type="AlphaFoldDB" id="A0AAE1FUX5"/>
<evidence type="ECO:0000256" key="2">
    <source>
        <dbReference type="ARBA" id="ARBA00023125"/>
    </source>
</evidence>
<evidence type="ECO:0000259" key="6">
    <source>
        <dbReference type="PROSITE" id="PS50217"/>
    </source>
</evidence>
<proteinExistence type="predicted"/>
<dbReference type="Gene3D" id="1.20.5.170">
    <property type="match status" value="1"/>
</dbReference>
<dbReference type="PROSITE" id="PS50217">
    <property type="entry name" value="BZIP"/>
    <property type="match status" value="1"/>
</dbReference>
<dbReference type="CDD" id="cd14686">
    <property type="entry name" value="bZIP"/>
    <property type="match status" value="1"/>
</dbReference>
<comment type="caution">
    <text evidence="7">The sequence shown here is derived from an EMBL/GenBank/DDBJ whole genome shotgun (WGS) entry which is preliminary data.</text>
</comment>
<protein>
    <recommendedName>
        <fullName evidence="6">BZIP domain-containing protein</fullName>
    </recommendedName>
</protein>
<feature type="domain" description="BZIP" evidence="6">
    <location>
        <begin position="674"/>
        <end position="737"/>
    </location>
</feature>
<sequence>MGARPTVGMREYKSDGECARAFTGESVVVYRGTLPLLCSKYCIIECYVLKKVSSHPHPLPPVAYAQYVWERPGDDLLSPRGVQKPTTINLKPSPSDSTPEWFVAAVDSRPMQQPLQIGSSEAVQTRVRVQPPLFSYRRRTFPAMPSLALAEPGVGATPPTANMMEKFTTNVSTELHTPDIKFEGIMGDKAIPFYSNSNLHKESSPGLGEIEGELGMNEGENQELPSSTQYPNLGTTLYVDMSPSMLEVPPESDIENEGTNGVPLKNIDDELPTDLRNLLDNIIMNDNLSPLNELENSSENVDISLMETEDSPELLEIEQPDNSFLESAYSPIINDTMMSPTYIPVHQQEQTTTAITTGPVNPPTLSIPEEEDIVPPEITKMYLDYFENFETIKGPAEDFELTENCRIDQEIIDNDNDEMELPTNPGQVDLLQRVLQQCCVSMEQNMTPSTHPAQLEERTRQLPPTGGITNLQCVMPSSATQITLPATALVPANDTVSTGFNHPIVVQSMVRNQSSGFPVNTSQISVPITQIQNVANFENPQRPTQPSVVYLEGTSEPETVIQNVIANSNLELSAQSSQPSTSVKHPPRTGLNPVKVKRLRRSIKKPLRLQDSILDEASLETDGERVAGIHMVDSNPLHHSPGHELNTNQVEPVASTSSGRRRGARQSSIGLTDQEKYRRTRLLNNIASKRCREKRKTKLSSLEEEETDLRKRNTDLKQQVALLSVKRDKMKALVGMVFAKSVQAKYGNR</sequence>
<evidence type="ECO:0000313" key="7">
    <source>
        <dbReference type="EMBL" id="KAK3881113.1"/>
    </source>
</evidence>
<dbReference type="SMART" id="SM00338">
    <property type="entry name" value="BRLZ"/>
    <property type="match status" value="1"/>
</dbReference>
<feature type="coiled-coil region" evidence="4">
    <location>
        <begin position="692"/>
        <end position="719"/>
    </location>
</feature>
<accession>A0AAE1FUX5</accession>
<evidence type="ECO:0000256" key="4">
    <source>
        <dbReference type="SAM" id="Coils"/>
    </source>
</evidence>
<dbReference type="Pfam" id="PF07716">
    <property type="entry name" value="bZIP_2"/>
    <property type="match status" value="1"/>
</dbReference>
<dbReference type="GO" id="GO:0003677">
    <property type="term" value="F:DNA binding"/>
    <property type="evidence" value="ECO:0007669"/>
    <property type="project" value="UniProtKB-KW"/>
</dbReference>
<reference evidence="7" key="1">
    <citation type="submission" date="2023-10" db="EMBL/GenBank/DDBJ databases">
        <title>Genome assemblies of two species of porcelain crab, Petrolisthes cinctipes and Petrolisthes manimaculis (Anomura: Porcellanidae).</title>
        <authorList>
            <person name="Angst P."/>
        </authorList>
    </citation>
    <scope>NUCLEOTIDE SEQUENCE</scope>
    <source>
        <strain evidence="7">PB745_01</strain>
        <tissue evidence="7">Gill</tissue>
    </source>
</reference>
<keyword evidence="2" id="KW-0238">DNA-binding</keyword>
<gene>
    <name evidence="7" type="ORF">Pcinc_014402</name>
</gene>
<feature type="compositionally biased region" description="Polar residues" evidence="5">
    <location>
        <begin position="573"/>
        <end position="583"/>
    </location>
</feature>
<keyword evidence="4" id="KW-0175">Coiled coil</keyword>
<keyword evidence="1" id="KW-0805">Transcription regulation</keyword>
<dbReference type="SUPFAM" id="SSF57959">
    <property type="entry name" value="Leucine zipper domain"/>
    <property type="match status" value="1"/>
</dbReference>
<dbReference type="InterPro" id="IPR000837">
    <property type="entry name" value="AP-1"/>
</dbReference>